<protein>
    <submittedName>
        <fullName evidence="2">Uncharacterized protein</fullName>
    </submittedName>
</protein>
<feature type="region of interest" description="Disordered" evidence="1">
    <location>
        <begin position="50"/>
        <end position="85"/>
    </location>
</feature>
<feature type="compositionally biased region" description="Basic and acidic residues" evidence="1">
    <location>
        <begin position="65"/>
        <end position="85"/>
    </location>
</feature>
<feature type="compositionally biased region" description="Polar residues" evidence="1">
    <location>
        <begin position="50"/>
        <end position="62"/>
    </location>
</feature>
<evidence type="ECO:0000313" key="3">
    <source>
        <dbReference type="Proteomes" id="UP001157006"/>
    </source>
</evidence>
<name>A0AAV1AJ16_VICFA</name>
<dbReference type="AlphaFoldDB" id="A0AAV1AJ16"/>
<sequence>MSSAVCLSSTARYLLLSYQHISPLTLKLHPPPSSTNVVFALLNLTDSRQITSNPSPETSCRGNSRGKEVAEDSKPDSLTRKVEDEYSSENLREIQKLSSKWPVGFVLKQCEDYGEEVRSNCGISWKTYED</sequence>
<gene>
    <name evidence="2" type="ORF">VFH_IV117160</name>
</gene>
<dbReference type="Proteomes" id="UP001157006">
    <property type="component" value="Chromosome 4"/>
</dbReference>
<accession>A0AAV1AJ16</accession>
<dbReference type="EMBL" id="OX451739">
    <property type="protein sequence ID" value="CAI8609105.1"/>
    <property type="molecule type" value="Genomic_DNA"/>
</dbReference>
<keyword evidence="3" id="KW-1185">Reference proteome</keyword>
<proteinExistence type="predicted"/>
<evidence type="ECO:0000256" key="1">
    <source>
        <dbReference type="SAM" id="MobiDB-lite"/>
    </source>
</evidence>
<organism evidence="2 3">
    <name type="scientific">Vicia faba</name>
    <name type="common">Broad bean</name>
    <name type="synonym">Faba vulgaris</name>
    <dbReference type="NCBI Taxonomy" id="3906"/>
    <lineage>
        <taxon>Eukaryota</taxon>
        <taxon>Viridiplantae</taxon>
        <taxon>Streptophyta</taxon>
        <taxon>Embryophyta</taxon>
        <taxon>Tracheophyta</taxon>
        <taxon>Spermatophyta</taxon>
        <taxon>Magnoliopsida</taxon>
        <taxon>eudicotyledons</taxon>
        <taxon>Gunneridae</taxon>
        <taxon>Pentapetalae</taxon>
        <taxon>rosids</taxon>
        <taxon>fabids</taxon>
        <taxon>Fabales</taxon>
        <taxon>Fabaceae</taxon>
        <taxon>Papilionoideae</taxon>
        <taxon>50 kb inversion clade</taxon>
        <taxon>NPAAA clade</taxon>
        <taxon>Hologalegina</taxon>
        <taxon>IRL clade</taxon>
        <taxon>Fabeae</taxon>
        <taxon>Vicia</taxon>
    </lineage>
</organism>
<reference evidence="2 3" key="1">
    <citation type="submission" date="2023-01" db="EMBL/GenBank/DDBJ databases">
        <authorList>
            <person name="Kreplak J."/>
        </authorList>
    </citation>
    <scope>NUCLEOTIDE SEQUENCE [LARGE SCALE GENOMIC DNA]</scope>
</reference>
<evidence type="ECO:0000313" key="2">
    <source>
        <dbReference type="EMBL" id="CAI8609105.1"/>
    </source>
</evidence>